<proteinExistence type="predicted"/>
<gene>
    <name evidence="4" type="ORF">DILT_LOCUS16607</name>
</gene>
<evidence type="ECO:0000259" key="3">
    <source>
        <dbReference type="PROSITE" id="PS50102"/>
    </source>
</evidence>
<accession>A0A3P7NK80</accession>
<dbReference type="Proteomes" id="UP000281553">
    <property type="component" value="Unassembled WGS sequence"/>
</dbReference>
<dbReference type="AlphaFoldDB" id="A0A3P7NK80"/>
<dbReference type="Pfam" id="PF00076">
    <property type="entry name" value="RRM_1"/>
    <property type="match status" value="1"/>
</dbReference>
<keyword evidence="5" id="KW-1185">Reference proteome</keyword>
<evidence type="ECO:0000256" key="2">
    <source>
        <dbReference type="PROSITE-ProRule" id="PRU00176"/>
    </source>
</evidence>
<dbReference type="EMBL" id="UYRU01085984">
    <property type="protein sequence ID" value="VDN34817.1"/>
    <property type="molecule type" value="Genomic_DNA"/>
</dbReference>
<dbReference type="Gene3D" id="3.30.70.330">
    <property type="match status" value="1"/>
</dbReference>
<dbReference type="PROSITE" id="PS50102">
    <property type="entry name" value="RRM"/>
    <property type="match status" value="1"/>
</dbReference>
<dbReference type="PANTHER" id="PTHR11176:SF61">
    <property type="entry name" value="SRA STEM-LOOP INTERACTING RNA BINDING PROTEIN"/>
    <property type="match status" value="1"/>
</dbReference>
<evidence type="ECO:0000313" key="5">
    <source>
        <dbReference type="Proteomes" id="UP000281553"/>
    </source>
</evidence>
<evidence type="ECO:0000256" key="1">
    <source>
        <dbReference type="ARBA" id="ARBA00022884"/>
    </source>
</evidence>
<reference evidence="4 5" key="1">
    <citation type="submission" date="2018-11" db="EMBL/GenBank/DDBJ databases">
        <authorList>
            <consortium name="Pathogen Informatics"/>
        </authorList>
    </citation>
    <scope>NUCLEOTIDE SEQUENCE [LARGE SCALE GENOMIC DNA]</scope>
</reference>
<dbReference type="SMART" id="SM00360">
    <property type="entry name" value="RRM"/>
    <property type="match status" value="1"/>
</dbReference>
<sequence length="145" mass="16504">MKLFVYPACALLYHRPEPLDDRSSDMTDVSSNNHPSFDPFKCTTITFSDQVKLFVGRLHPKTTESDLTTYFSQFGSVEDAQIITNKKNTSKGNFGFITFAEIRTINRDVLNTYHFLHGRMLDVQIATTPGQSRFTRANPSIHLHS</sequence>
<feature type="domain" description="RRM" evidence="3">
    <location>
        <begin position="51"/>
        <end position="128"/>
    </location>
</feature>
<organism evidence="4 5">
    <name type="scientific">Dibothriocephalus latus</name>
    <name type="common">Fish tapeworm</name>
    <name type="synonym">Diphyllobothrium latum</name>
    <dbReference type="NCBI Taxonomy" id="60516"/>
    <lineage>
        <taxon>Eukaryota</taxon>
        <taxon>Metazoa</taxon>
        <taxon>Spiralia</taxon>
        <taxon>Lophotrochozoa</taxon>
        <taxon>Platyhelminthes</taxon>
        <taxon>Cestoda</taxon>
        <taxon>Eucestoda</taxon>
        <taxon>Diphyllobothriidea</taxon>
        <taxon>Diphyllobothriidae</taxon>
        <taxon>Dibothriocephalus</taxon>
    </lineage>
</organism>
<dbReference type="InterPro" id="IPR035979">
    <property type="entry name" value="RBD_domain_sf"/>
</dbReference>
<dbReference type="InterPro" id="IPR000504">
    <property type="entry name" value="RRM_dom"/>
</dbReference>
<dbReference type="OrthoDB" id="1875751at2759"/>
<keyword evidence="1 2" id="KW-0694">RNA-binding</keyword>
<dbReference type="InterPro" id="IPR012677">
    <property type="entry name" value="Nucleotide-bd_a/b_plait_sf"/>
</dbReference>
<dbReference type="SUPFAM" id="SSF54928">
    <property type="entry name" value="RNA-binding domain, RBD"/>
    <property type="match status" value="1"/>
</dbReference>
<dbReference type="PANTHER" id="PTHR11176">
    <property type="entry name" value="BOULE-RELATED"/>
    <property type="match status" value="1"/>
</dbReference>
<name>A0A3P7NK80_DIBLA</name>
<evidence type="ECO:0000313" key="4">
    <source>
        <dbReference type="EMBL" id="VDN34817.1"/>
    </source>
</evidence>
<dbReference type="GO" id="GO:0003723">
    <property type="term" value="F:RNA binding"/>
    <property type="evidence" value="ECO:0007669"/>
    <property type="project" value="UniProtKB-UniRule"/>
</dbReference>
<protein>
    <recommendedName>
        <fullName evidence="3">RRM domain-containing protein</fullName>
    </recommendedName>
</protein>